<organism evidence="2 3">
    <name type="scientific">Microbulbifer bruguierae</name>
    <dbReference type="NCBI Taxonomy" id="3029061"/>
    <lineage>
        <taxon>Bacteria</taxon>
        <taxon>Pseudomonadati</taxon>
        <taxon>Pseudomonadota</taxon>
        <taxon>Gammaproteobacteria</taxon>
        <taxon>Cellvibrionales</taxon>
        <taxon>Microbulbiferaceae</taxon>
        <taxon>Microbulbifer</taxon>
    </lineage>
</organism>
<dbReference type="RefSeq" id="WP_280320500.1">
    <property type="nucleotide sequence ID" value="NZ_CP118605.1"/>
</dbReference>
<evidence type="ECO:0000313" key="3">
    <source>
        <dbReference type="Proteomes" id="UP001236500"/>
    </source>
</evidence>
<sequence length="141" mass="16646">MERIQSIEDLFQNFAPVSNRVKSIWVQNSQRYDSSEDLVVSFFECLGEQMIQWLDQGDTSDFQKIFAAMDRVLTNGDADFREKCVTCFIDSIGGKNSDSKWYGQSFREYWSPTFVKWVVIYERWCHGEDVDFNQSLEPRHN</sequence>
<accession>A0ABY8NDI9</accession>
<dbReference type="Pfam" id="PF24722">
    <property type="entry name" value="DUF7674"/>
    <property type="match status" value="1"/>
</dbReference>
<name>A0ABY8NDI9_9GAMM</name>
<evidence type="ECO:0000259" key="1">
    <source>
        <dbReference type="Pfam" id="PF24722"/>
    </source>
</evidence>
<dbReference type="Proteomes" id="UP001236500">
    <property type="component" value="Chromosome"/>
</dbReference>
<evidence type="ECO:0000313" key="2">
    <source>
        <dbReference type="EMBL" id="WGL16677.1"/>
    </source>
</evidence>
<reference evidence="2 3" key="1">
    <citation type="submission" date="2023-02" db="EMBL/GenBank/DDBJ databases">
        <title>Description and genomic characterization of Microbulbifer bruguierae sp. nov., isolated from the sediment of mangrove plant Bruguiera sexangula.</title>
        <authorList>
            <person name="Long M."/>
        </authorList>
    </citation>
    <scope>NUCLEOTIDE SEQUENCE [LARGE SCALE GENOMIC DNA]</scope>
    <source>
        <strain evidence="2 3">H12</strain>
    </source>
</reference>
<keyword evidence="3" id="KW-1185">Reference proteome</keyword>
<dbReference type="InterPro" id="IPR056091">
    <property type="entry name" value="DUF7674"/>
</dbReference>
<dbReference type="EMBL" id="CP118605">
    <property type="protein sequence ID" value="WGL16677.1"/>
    <property type="molecule type" value="Genomic_DNA"/>
</dbReference>
<protein>
    <recommendedName>
        <fullName evidence="1">DUF7674 domain-containing protein</fullName>
    </recommendedName>
</protein>
<feature type="domain" description="DUF7674" evidence="1">
    <location>
        <begin position="32"/>
        <end position="118"/>
    </location>
</feature>
<gene>
    <name evidence="2" type="ORF">PVT68_18235</name>
</gene>
<proteinExistence type="predicted"/>